<dbReference type="RefSeq" id="WP_177208704.1">
    <property type="nucleotide sequence ID" value="NZ_FOQA01000001.1"/>
</dbReference>
<evidence type="ECO:0000256" key="4">
    <source>
        <dbReference type="ARBA" id="ARBA00022989"/>
    </source>
</evidence>
<dbReference type="InterPro" id="IPR045584">
    <property type="entry name" value="Pilin-like"/>
</dbReference>
<keyword evidence="5 6" id="KW-0472">Membrane</keyword>
<dbReference type="GO" id="GO:0016020">
    <property type="term" value="C:membrane"/>
    <property type="evidence" value="ECO:0007669"/>
    <property type="project" value="UniProtKB-SubCell"/>
</dbReference>
<name>A0A1I3AC29_9FIRM</name>
<evidence type="ECO:0000256" key="6">
    <source>
        <dbReference type="SAM" id="Phobius"/>
    </source>
</evidence>
<dbReference type="SUPFAM" id="SSF54523">
    <property type="entry name" value="Pili subunits"/>
    <property type="match status" value="1"/>
</dbReference>
<dbReference type="EMBL" id="FOQA01000001">
    <property type="protein sequence ID" value="SFH47647.1"/>
    <property type="molecule type" value="Genomic_DNA"/>
</dbReference>
<evidence type="ECO:0000313" key="8">
    <source>
        <dbReference type="Proteomes" id="UP000199287"/>
    </source>
</evidence>
<evidence type="ECO:0000256" key="1">
    <source>
        <dbReference type="ARBA" id="ARBA00004167"/>
    </source>
</evidence>
<keyword evidence="4 6" id="KW-1133">Transmembrane helix</keyword>
<dbReference type="AlphaFoldDB" id="A0A1I3AC29"/>
<keyword evidence="8" id="KW-1185">Reference proteome</keyword>
<feature type="transmembrane region" description="Helical" evidence="6">
    <location>
        <begin position="15"/>
        <end position="35"/>
    </location>
</feature>
<dbReference type="PANTHER" id="PTHR30093:SF44">
    <property type="entry name" value="TYPE II SECRETION SYSTEM CORE PROTEIN G"/>
    <property type="match status" value="1"/>
</dbReference>
<dbReference type="Pfam" id="PF07963">
    <property type="entry name" value="N_methyl"/>
    <property type="match status" value="1"/>
</dbReference>
<keyword evidence="2" id="KW-0488">Methylation</keyword>
<proteinExistence type="predicted"/>
<dbReference type="Gene3D" id="3.30.700.10">
    <property type="entry name" value="Glycoprotein, Type 4 Pilin"/>
    <property type="match status" value="1"/>
</dbReference>
<gene>
    <name evidence="7" type="ORF">SAMN05192551_101123</name>
</gene>
<reference evidence="8" key="1">
    <citation type="submission" date="2016-10" db="EMBL/GenBank/DDBJ databases">
        <authorList>
            <person name="Varghese N."/>
            <person name="Submissions S."/>
        </authorList>
    </citation>
    <scope>NUCLEOTIDE SEQUENCE [LARGE SCALE GENOMIC DNA]</scope>
    <source>
        <strain evidence="8">Z-7934</strain>
    </source>
</reference>
<evidence type="ECO:0000256" key="5">
    <source>
        <dbReference type="ARBA" id="ARBA00023136"/>
    </source>
</evidence>
<organism evidence="7 8">
    <name type="scientific">Tindallia magadiensis</name>
    <dbReference type="NCBI Taxonomy" id="69895"/>
    <lineage>
        <taxon>Bacteria</taxon>
        <taxon>Bacillati</taxon>
        <taxon>Bacillota</taxon>
        <taxon>Clostridia</taxon>
        <taxon>Peptostreptococcales</taxon>
        <taxon>Tindalliaceae</taxon>
        <taxon>Tindallia</taxon>
    </lineage>
</organism>
<dbReference type="GO" id="GO:0015627">
    <property type="term" value="C:type II protein secretion system complex"/>
    <property type="evidence" value="ECO:0007669"/>
    <property type="project" value="InterPro"/>
</dbReference>
<dbReference type="PROSITE" id="PS00409">
    <property type="entry name" value="PROKAR_NTER_METHYL"/>
    <property type="match status" value="1"/>
</dbReference>
<sequence>MIQWFNKKLRNRKGFTLIELIVVIAILGVLAAIALPRLAGVRSGAEEDADHASARSIASAVAVYEADNGEQPSNINALVPEYLNDVPSASSVDGDFEIRFVGSDNNELEVYVGDSVFYPDQR</sequence>
<evidence type="ECO:0000256" key="2">
    <source>
        <dbReference type="ARBA" id="ARBA00022481"/>
    </source>
</evidence>
<protein>
    <submittedName>
        <fullName evidence="7">General secretion pathway protein G/type IV pilus assembly protein PilA</fullName>
    </submittedName>
</protein>
<keyword evidence="3 6" id="KW-0812">Transmembrane</keyword>
<evidence type="ECO:0000256" key="3">
    <source>
        <dbReference type="ARBA" id="ARBA00022692"/>
    </source>
</evidence>
<dbReference type="Proteomes" id="UP000199287">
    <property type="component" value="Unassembled WGS sequence"/>
</dbReference>
<comment type="subcellular location">
    <subcellularLocation>
        <location evidence="1">Membrane</location>
        <topology evidence="1">Single-pass membrane protein</topology>
    </subcellularLocation>
</comment>
<dbReference type="PANTHER" id="PTHR30093">
    <property type="entry name" value="GENERAL SECRETION PATHWAY PROTEIN G"/>
    <property type="match status" value="1"/>
</dbReference>
<dbReference type="STRING" id="69895.SAMN05192551_101123"/>
<dbReference type="NCBIfam" id="TIGR02532">
    <property type="entry name" value="IV_pilin_GFxxxE"/>
    <property type="match status" value="1"/>
</dbReference>
<dbReference type="InterPro" id="IPR012902">
    <property type="entry name" value="N_methyl_site"/>
</dbReference>
<dbReference type="InterPro" id="IPR000983">
    <property type="entry name" value="Bac_GSPG_pilin"/>
</dbReference>
<dbReference type="PRINTS" id="PR00813">
    <property type="entry name" value="BCTERIALGSPG"/>
</dbReference>
<evidence type="ECO:0000313" key="7">
    <source>
        <dbReference type="EMBL" id="SFH47647.1"/>
    </source>
</evidence>
<accession>A0A1I3AC29</accession>
<dbReference type="GO" id="GO:0015628">
    <property type="term" value="P:protein secretion by the type II secretion system"/>
    <property type="evidence" value="ECO:0007669"/>
    <property type="project" value="InterPro"/>
</dbReference>